<dbReference type="InterPro" id="IPR039470">
    <property type="entry name" value="Nuc_deoxyri_tr2"/>
</dbReference>
<dbReference type="GO" id="GO:0016740">
    <property type="term" value="F:transferase activity"/>
    <property type="evidence" value="ECO:0007669"/>
    <property type="project" value="UniProtKB-KW"/>
</dbReference>
<dbReference type="Gene3D" id="3.40.50.450">
    <property type="match status" value="1"/>
</dbReference>
<organism evidence="1">
    <name type="scientific">viral metagenome</name>
    <dbReference type="NCBI Taxonomy" id="1070528"/>
    <lineage>
        <taxon>unclassified sequences</taxon>
        <taxon>metagenomes</taxon>
        <taxon>organismal metagenomes</taxon>
    </lineage>
</organism>
<proteinExistence type="predicted"/>
<name>A0A6M3JV30_9ZZZZ</name>
<dbReference type="EMBL" id="MT142065">
    <property type="protein sequence ID" value="QJA73969.1"/>
    <property type="molecule type" value="Genomic_DNA"/>
</dbReference>
<evidence type="ECO:0000313" key="1">
    <source>
        <dbReference type="EMBL" id="QJA73969.1"/>
    </source>
</evidence>
<sequence length="155" mass="17862">MKVIKAPKPLNVNGMSVFLAGSIEMGIAENWQEKVVRLLDGYNITILNPRRDDWDSTWVQSMDNPQFREQVEWELKAQEMADVIAMYFDINTKSPITLLELGLFVRSGVMIVCCPDGFWRKGNVDMVCNKYGTLQVPTIYDMIDEIILKIKEYGY</sequence>
<protein>
    <submittedName>
        <fullName evidence="1">Putative nucleoside deoxyribosyltransferase</fullName>
    </submittedName>
</protein>
<gene>
    <name evidence="1" type="ORF">MM415A02139_0004</name>
</gene>
<dbReference type="Pfam" id="PF15891">
    <property type="entry name" value="Nuc_deoxyri_tr2"/>
    <property type="match status" value="1"/>
</dbReference>
<dbReference type="AlphaFoldDB" id="A0A6M3JV30"/>
<accession>A0A6M3JV30</accession>
<reference evidence="1" key="1">
    <citation type="submission" date="2020-03" db="EMBL/GenBank/DDBJ databases">
        <title>The deep terrestrial virosphere.</title>
        <authorList>
            <person name="Holmfeldt K."/>
            <person name="Nilsson E."/>
            <person name="Simone D."/>
            <person name="Lopez-Fernandez M."/>
            <person name="Wu X."/>
            <person name="de Brujin I."/>
            <person name="Lundin D."/>
            <person name="Andersson A."/>
            <person name="Bertilsson S."/>
            <person name="Dopson M."/>
        </authorList>
    </citation>
    <scope>NUCLEOTIDE SEQUENCE</scope>
    <source>
        <strain evidence="1">MM415A02139</strain>
    </source>
</reference>
<keyword evidence="1" id="KW-0808">Transferase</keyword>